<evidence type="ECO:0000313" key="2">
    <source>
        <dbReference type="Proteomes" id="UP000814033"/>
    </source>
</evidence>
<reference evidence="1" key="1">
    <citation type="submission" date="2021-02" db="EMBL/GenBank/DDBJ databases">
        <authorList>
            <consortium name="DOE Joint Genome Institute"/>
            <person name="Ahrendt S."/>
            <person name="Looney B.P."/>
            <person name="Miyauchi S."/>
            <person name="Morin E."/>
            <person name="Drula E."/>
            <person name="Courty P.E."/>
            <person name="Chicoki N."/>
            <person name="Fauchery L."/>
            <person name="Kohler A."/>
            <person name="Kuo A."/>
            <person name="Labutti K."/>
            <person name="Pangilinan J."/>
            <person name="Lipzen A."/>
            <person name="Riley R."/>
            <person name="Andreopoulos W."/>
            <person name="He G."/>
            <person name="Johnson J."/>
            <person name="Barry K.W."/>
            <person name="Grigoriev I.V."/>
            <person name="Nagy L."/>
            <person name="Hibbett D."/>
            <person name="Henrissat B."/>
            <person name="Matheny P.B."/>
            <person name="Labbe J."/>
            <person name="Martin F."/>
        </authorList>
    </citation>
    <scope>NUCLEOTIDE SEQUENCE</scope>
    <source>
        <strain evidence="1">FP105234-sp</strain>
    </source>
</reference>
<reference evidence="1" key="2">
    <citation type="journal article" date="2022" name="New Phytol.">
        <title>Evolutionary transition to the ectomycorrhizal habit in the genomes of a hyperdiverse lineage of mushroom-forming fungi.</title>
        <authorList>
            <person name="Looney B."/>
            <person name="Miyauchi S."/>
            <person name="Morin E."/>
            <person name="Drula E."/>
            <person name="Courty P.E."/>
            <person name="Kohler A."/>
            <person name="Kuo A."/>
            <person name="LaButti K."/>
            <person name="Pangilinan J."/>
            <person name="Lipzen A."/>
            <person name="Riley R."/>
            <person name="Andreopoulos W."/>
            <person name="He G."/>
            <person name="Johnson J."/>
            <person name="Nolan M."/>
            <person name="Tritt A."/>
            <person name="Barry K.W."/>
            <person name="Grigoriev I.V."/>
            <person name="Nagy L.G."/>
            <person name="Hibbett D."/>
            <person name="Henrissat B."/>
            <person name="Matheny P.B."/>
            <person name="Labbe J."/>
            <person name="Martin F.M."/>
        </authorList>
    </citation>
    <scope>NUCLEOTIDE SEQUENCE</scope>
    <source>
        <strain evidence="1">FP105234-sp</strain>
    </source>
</reference>
<organism evidence="1 2">
    <name type="scientific">Auriscalpium vulgare</name>
    <dbReference type="NCBI Taxonomy" id="40419"/>
    <lineage>
        <taxon>Eukaryota</taxon>
        <taxon>Fungi</taxon>
        <taxon>Dikarya</taxon>
        <taxon>Basidiomycota</taxon>
        <taxon>Agaricomycotina</taxon>
        <taxon>Agaricomycetes</taxon>
        <taxon>Russulales</taxon>
        <taxon>Auriscalpiaceae</taxon>
        <taxon>Auriscalpium</taxon>
    </lineage>
</organism>
<gene>
    <name evidence="1" type="ORF">FA95DRAFT_1595187</name>
</gene>
<protein>
    <submittedName>
        <fullName evidence="1">Uncharacterized protein</fullName>
    </submittedName>
</protein>
<sequence length="213" mass="23658">MLTSLVSHALSGWFAFLLPSYSLFKALKQRPLPEPEIERWAAYWAVVGVFVAAEYGAEWLLSWFPFYWEVKTLFLLFLSLPQTQGSTYIYKTYLEPFFNKHETDIDAGIASARTETLAFVQARVASLWDFLFKLLNKTPKPASQDGTPAAGSQNPVQSLQGLWNTFGPAVLGAVGQQQAKQPASPAASNQASTPPVAGYNVEHRNPYEHVAED</sequence>
<comment type="caution">
    <text evidence="1">The sequence shown here is derived from an EMBL/GenBank/DDBJ whole genome shotgun (WGS) entry which is preliminary data.</text>
</comment>
<dbReference type="EMBL" id="MU275888">
    <property type="protein sequence ID" value="KAI0048331.1"/>
    <property type="molecule type" value="Genomic_DNA"/>
</dbReference>
<accession>A0ACB8RXK9</accession>
<keyword evidence="2" id="KW-1185">Reference proteome</keyword>
<name>A0ACB8RXK9_9AGAM</name>
<evidence type="ECO:0000313" key="1">
    <source>
        <dbReference type="EMBL" id="KAI0048331.1"/>
    </source>
</evidence>
<dbReference type="Proteomes" id="UP000814033">
    <property type="component" value="Unassembled WGS sequence"/>
</dbReference>
<proteinExistence type="predicted"/>